<dbReference type="EMBL" id="BKCP01006405">
    <property type="protein sequence ID" value="GER42672.1"/>
    <property type="molecule type" value="Genomic_DNA"/>
</dbReference>
<evidence type="ECO:0000313" key="1">
    <source>
        <dbReference type="EMBL" id="GER42672.1"/>
    </source>
</evidence>
<dbReference type="AlphaFoldDB" id="A0A5A7QCK1"/>
<reference evidence="2" key="1">
    <citation type="journal article" date="2019" name="Curr. Biol.">
        <title>Genome Sequence of Striga asiatica Provides Insight into the Evolution of Plant Parasitism.</title>
        <authorList>
            <person name="Yoshida S."/>
            <person name="Kim S."/>
            <person name="Wafula E.K."/>
            <person name="Tanskanen J."/>
            <person name="Kim Y.M."/>
            <person name="Honaas L."/>
            <person name="Yang Z."/>
            <person name="Spallek T."/>
            <person name="Conn C.E."/>
            <person name="Ichihashi Y."/>
            <person name="Cheong K."/>
            <person name="Cui S."/>
            <person name="Der J.P."/>
            <person name="Gundlach H."/>
            <person name="Jiao Y."/>
            <person name="Hori C."/>
            <person name="Ishida J.K."/>
            <person name="Kasahara H."/>
            <person name="Kiba T."/>
            <person name="Kim M.S."/>
            <person name="Koo N."/>
            <person name="Laohavisit A."/>
            <person name="Lee Y.H."/>
            <person name="Lumba S."/>
            <person name="McCourt P."/>
            <person name="Mortimer J.C."/>
            <person name="Mutuku J.M."/>
            <person name="Nomura T."/>
            <person name="Sasaki-Sekimoto Y."/>
            <person name="Seto Y."/>
            <person name="Wang Y."/>
            <person name="Wakatake T."/>
            <person name="Sakakibara H."/>
            <person name="Demura T."/>
            <person name="Yamaguchi S."/>
            <person name="Yoneyama K."/>
            <person name="Manabe R.I."/>
            <person name="Nelson D.C."/>
            <person name="Schulman A.H."/>
            <person name="Timko M.P."/>
            <person name="dePamphilis C.W."/>
            <person name="Choi D."/>
            <person name="Shirasu K."/>
        </authorList>
    </citation>
    <scope>NUCLEOTIDE SEQUENCE [LARGE SCALE GENOMIC DNA]</scope>
    <source>
        <strain evidence="2">cv. UVA1</strain>
    </source>
</reference>
<protein>
    <submittedName>
        <fullName evidence="1">Uncharacterized protein</fullName>
    </submittedName>
</protein>
<gene>
    <name evidence="1" type="ORF">STAS_19481</name>
</gene>
<proteinExistence type="predicted"/>
<sequence>MEKETRLGTRFFCSRFLALLRNWRGGGSQLLARGTSLFGSEGFDLWSSMARLSRTRIGFGSAVAGNWSSSTVGARLSPDKANSQPLDMTASSQVLFGPLQSWRSLGLIRRQLVLASSLLAFNSLDTSSSAGPVAHAGNLETPMRFTDDASLKRGGDLGLAT</sequence>
<name>A0A5A7QCK1_STRAF</name>
<evidence type="ECO:0000313" key="2">
    <source>
        <dbReference type="Proteomes" id="UP000325081"/>
    </source>
</evidence>
<dbReference type="Proteomes" id="UP000325081">
    <property type="component" value="Unassembled WGS sequence"/>
</dbReference>
<comment type="caution">
    <text evidence="1">The sequence shown here is derived from an EMBL/GenBank/DDBJ whole genome shotgun (WGS) entry which is preliminary data.</text>
</comment>
<keyword evidence="2" id="KW-1185">Reference proteome</keyword>
<organism evidence="1 2">
    <name type="scientific">Striga asiatica</name>
    <name type="common">Asiatic witchweed</name>
    <name type="synonym">Buchnera asiatica</name>
    <dbReference type="NCBI Taxonomy" id="4170"/>
    <lineage>
        <taxon>Eukaryota</taxon>
        <taxon>Viridiplantae</taxon>
        <taxon>Streptophyta</taxon>
        <taxon>Embryophyta</taxon>
        <taxon>Tracheophyta</taxon>
        <taxon>Spermatophyta</taxon>
        <taxon>Magnoliopsida</taxon>
        <taxon>eudicotyledons</taxon>
        <taxon>Gunneridae</taxon>
        <taxon>Pentapetalae</taxon>
        <taxon>asterids</taxon>
        <taxon>lamiids</taxon>
        <taxon>Lamiales</taxon>
        <taxon>Orobanchaceae</taxon>
        <taxon>Buchnereae</taxon>
        <taxon>Striga</taxon>
    </lineage>
</organism>
<accession>A0A5A7QCK1</accession>